<dbReference type="Proteomes" id="UP000236075">
    <property type="component" value="Unassembled WGS sequence"/>
</dbReference>
<protein>
    <submittedName>
        <fullName evidence="1">Uncharacterized protein</fullName>
    </submittedName>
</protein>
<organism evidence="1 2">
    <name type="scientific">Akkermansia muciniphila</name>
    <dbReference type="NCBI Taxonomy" id="239935"/>
    <lineage>
        <taxon>Bacteria</taxon>
        <taxon>Pseudomonadati</taxon>
        <taxon>Verrucomicrobiota</taxon>
        <taxon>Verrucomicrobiia</taxon>
        <taxon>Verrucomicrobiales</taxon>
        <taxon>Akkermansiaceae</taxon>
        <taxon>Akkermansia</taxon>
    </lineage>
</organism>
<accession>A0AAX0WMY5</accession>
<name>A0AAX0WMY5_9BACT</name>
<dbReference type="EMBL" id="PJLB01000004">
    <property type="protein sequence ID" value="PND05037.1"/>
    <property type="molecule type" value="Genomic_DNA"/>
</dbReference>
<evidence type="ECO:0000313" key="1">
    <source>
        <dbReference type="EMBL" id="PND05037.1"/>
    </source>
</evidence>
<proteinExistence type="predicted"/>
<reference evidence="1 2" key="1">
    <citation type="journal article" date="2017" name="BMC Genomics">
        <title>Genome sequencing of 39 Akkermansia muciniphila isolates reveals its population structure, genomic and functional diverisity, and global distribution in mammalian gut microbiotas.</title>
        <authorList>
            <person name="Guo X."/>
            <person name="Li S."/>
            <person name="Zhang J."/>
            <person name="Wu F."/>
            <person name="Li X."/>
            <person name="Wu D."/>
            <person name="Zhang M."/>
            <person name="Ou Z."/>
            <person name="Jie Z."/>
            <person name="Yan Q."/>
            <person name="Li P."/>
            <person name="Yi J."/>
            <person name="Peng Y."/>
        </authorList>
    </citation>
    <scope>NUCLEOTIDE SEQUENCE [LARGE SCALE GENOMIC DNA]</scope>
    <source>
        <strain evidence="1 2">GP28</strain>
    </source>
</reference>
<gene>
    <name evidence="1" type="ORF">CXT95_01030</name>
</gene>
<dbReference type="RefSeq" id="WP_102747247.1">
    <property type="nucleotide sequence ID" value="NZ_AP021899.1"/>
</dbReference>
<comment type="caution">
    <text evidence="1">The sequence shown here is derived from an EMBL/GenBank/DDBJ whole genome shotgun (WGS) entry which is preliminary data.</text>
</comment>
<evidence type="ECO:0000313" key="2">
    <source>
        <dbReference type="Proteomes" id="UP000236075"/>
    </source>
</evidence>
<sequence length="176" mass="19937">MIPSIDQTMCRRLIERLKSLGALNCHIFERPFDPQYAANDIIMSAMGNNGVVLVCPGDAAEYQDGHGQTEAPTMWRQYFIIASIYHNASLFPAACLTPDYYLRAVGDVIEEALWNWNPLPFSAPAMMKPKIKGRFSSSAIIDGEKRQMNVLTVDYRVPVNINMRTKPEFYEQSINN</sequence>
<dbReference type="AlphaFoldDB" id="A0AAX0WMY5"/>
<dbReference type="GeneID" id="60881794"/>